<evidence type="ECO:0000313" key="15">
    <source>
        <dbReference type="Proteomes" id="UP000050794"/>
    </source>
</evidence>
<dbReference type="InterPro" id="IPR003582">
    <property type="entry name" value="ShKT_dom"/>
</dbReference>
<evidence type="ECO:0000256" key="2">
    <source>
        <dbReference type="ARBA" id="ARBA00022670"/>
    </source>
</evidence>
<feature type="binding site" evidence="10">
    <location>
        <position position="130"/>
    </location>
    <ligand>
        <name>Zn(2+)</name>
        <dbReference type="ChEBI" id="CHEBI:29105"/>
        <note>catalytic</note>
    </ligand>
</feature>
<feature type="binding site" evidence="10">
    <location>
        <position position="140"/>
    </location>
    <ligand>
        <name>Zn(2+)</name>
        <dbReference type="ChEBI" id="CHEBI:29105"/>
        <note>catalytic</note>
    </ligand>
</feature>
<comment type="cofactor">
    <cofactor evidence="10 11">
        <name>Zn(2+)</name>
        <dbReference type="ChEBI" id="CHEBI:29105"/>
    </cofactor>
    <text evidence="10 11">Binds 1 zinc ion per subunit.</text>
</comment>
<organism evidence="15 16">
    <name type="scientific">Toxocara canis</name>
    <name type="common">Canine roundworm</name>
    <dbReference type="NCBI Taxonomy" id="6265"/>
    <lineage>
        <taxon>Eukaryota</taxon>
        <taxon>Metazoa</taxon>
        <taxon>Ecdysozoa</taxon>
        <taxon>Nematoda</taxon>
        <taxon>Chromadorea</taxon>
        <taxon>Rhabditida</taxon>
        <taxon>Spirurina</taxon>
        <taxon>Ascaridomorpha</taxon>
        <taxon>Ascaridoidea</taxon>
        <taxon>Toxocaridae</taxon>
        <taxon>Toxocara</taxon>
    </lineage>
</organism>
<dbReference type="InterPro" id="IPR001506">
    <property type="entry name" value="Peptidase_M12A"/>
</dbReference>
<evidence type="ECO:0000259" key="12">
    <source>
        <dbReference type="PROSITE" id="PS51670"/>
    </source>
</evidence>
<feature type="disulfide bond" evidence="9">
    <location>
        <begin position="269"/>
        <end position="303"/>
    </location>
</feature>
<dbReference type="AlphaFoldDB" id="A0A183UFW7"/>
<evidence type="ECO:0000256" key="3">
    <source>
        <dbReference type="ARBA" id="ARBA00022723"/>
    </source>
</evidence>
<dbReference type="InterPro" id="IPR034035">
    <property type="entry name" value="Astacin-like_dom"/>
</dbReference>
<dbReference type="InterPro" id="IPR024079">
    <property type="entry name" value="MetalloPept_cat_dom_sf"/>
</dbReference>
<feature type="domain" description="Peptidase M12A" evidence="13">
    <location>
        <begin position="29"/>
        <end position="234"/>
    </location>
</feature>
<dbReference type="SUPFAM" id="SSF55486">
    <property type="entry name" value="Metalloproteases ('zincins'), catalytic domain"/>
    <property type="match status" value="1"/>
</dbReference>
<dbReference type="GO" id="GO:0008270">
    <property type="term" value="F:zinc ion binding"/>
    <property type="evidence" value="ECO:0007669"/>
    <property type="project" value="UniProtKB-UniRule"/>
</dbReference>
<comment type="function">
    <text evidence="1">Metalloprotease.</text>
</comment>
<dbReference type="Pfam" id="PF01400">
    <property type="entry name" value="Astacin"/>
    <property type="match status" value="1"/>
</dbReference>
<evidence type="ECO:0000256" key="9">
    <source>
        <dbReference type="PROSITE-ProRule" id="PRU01005"/>
    </source>
</evidence>
<evidence type="ECO:0000313" key="16">
    <source>
        <dbReference type="WBParaSite" id="TCNE_0000738701-mRNA-1"/>
    </source>
</evidence>
<feature type="binding site" evidence="10">
    <location>
        <position position="134"/>
    </location>
    <ligand>
        <name>Zn(2+)</name>
        <dbReference type="ChEBI" id="CHEBI:29105"/>
        <note>catalytic</note>
    </ligand>
</feature>
<gene>
    <name evidence="14" type="ORF">TCNE_LOCUS7387</name>
</gene>
<dbReference type="PRINTS" id="PR00480">
    <property type="entry name" value="ASTACIN"/>
</dbReference>
<dbReference type="Gene3D" id="3.40.390.10">
    <property type="entry name" value="Collagenase (Catalytic Domain)"/>
    <property type="match status" value="1"/>
</dbReference>
<dbReference type="PANTHER" id="PTHR10127:SF829">
    <property type="entry name" value="ZINC METALLOPROTEINASE NAS-6"/>
    <property type="match status" value="1"/>
</dbReference>
<dbReference type="Proteomes" id="UP000050794">
    <property type="component" value="Unassembled WGS sequence"/>
</dbReference>
<protein>
    <recommendedName>
        <fullName evidence="11">Metalloendopeptidase</fullName>
        <ecNumber evidence="11">3.4.24.-</ecNumber>
    </recommendedName>
</protein>
<dbReference type="PROSITE" id="PS51864">
    <property type="entry name" value="ASTACIN"/>
    <property type="match status" value="1"/>
</dbReference>
<reference evidence="14 15" key="2">
    <citation type="submission" date="2018-11" db="EMBL/GenBank/DDBJ databases">
        <authorList>
            <consortium name="Pathogen Informatics"/>
        </authorList>
    </citation>
    <scope>NUCLEOTIDE SEQUENCE [LARGE SCALE GENOMIC DNA]</scope>
</reference>
<keyword evidence="6 10" id="KW-0482">Metalloprotease</keyword>
<dbReference type="Pfam" id="PF01549">
    <property type="entry name" value="ShK"/>
    <property type="match status" value="1"/>
</dbReference>
<evidence type="ECO:0000256" key="11">
    <source>
        <dbReference type="RuleBase" id="RU361183"/>
    </source>
</evidence>
<dbReference type="EMBL" id="UYWY01019671">
    <property type="protein sequence ID" value="VDM38708.1"/>
    <property type="molecule type" value="Genomic_DNA"/>
</dbReference>
<evidence type="ECO:0000256" key="5">
    <source>
        <dbReference type="ARBA" id="ARBA00022833"/>
    </source>
</evidence>
<evidence type="ECO:0000313" key="14">
    <source>
        <dbReference type="EMBL" id="VDM38708.1"/>
    </source>
</evidence>
<keyword evidence="2 10" id="KW-0645">Protease</keyword>
<dbReference type="EC" id="3.4.24.-" evidence="11"/>
<feature type="domain" description="ShKT" evidence="12">
    <location>
        <begin position="269"/>
        <end position="303"/>
    </location>
</feature>
<evidence type="ECO:0000256" key="1">
    <source>
        <dbReference type="ARBA" id="ARBA00002657"/>
    </source>
</evidence>
<evidence type="ECO:0000256" key="10">
    <source>
        <dbReference type="PROSITE-ProRule" id="PRU01211"/>
    </source>
</evidence>
<keyword evidence="8 9" id="KW-1015">Disulfide bond</keyword>
<feature type="active site" evidence="10">
    <location>
        <position position="131"/>
    </location>
</feature>
<evidence type="ECO:0000256" key="7">
    <source>
        <dbReference type="ARBA" id="ARBA00023145"/>
    </source>
</evidence>
<proteinExistence type="predicted"/>
<reference evidence="16" key="1">
    <citation type="submission" date="2016-06" db="UniProtKB">
        <authorList>
            <consortium name="WormBaseParasite"/>
        </authorList>
    </citation>
    <scope>IDENTIFICATION</scope>
</reference>
<keyword evidence="5 10" id="KW-0862">Zinc</keyword>
<dbReference type="SMART" id="SM00254">
    <property type="entry name" value="ShKT"/>
    <property type="match status" value="1"/>
</dbReference>
<evidence type="ECO:0000256" key="6">
    <source>
        <dbReference type="ARBA" id="ARBA00023049"/>
    </source>
</evidence>
<dbReference type="SMART" id="SM00235">
    <property type="entry name" value="ZnMc"/>
    <property type="match status" value="1"/>
</dbReference>
<evidence type="ECO:0000256" key="8">
    <source>
        <dbReference type="ARBA" id="ARBA00023157"/>
    </source>
</evidence>
<comment type="caution">
    <text evidence="9">Lacks conserved residue(s) required for the propagation of feature annotation.</text>
</comment>
<accession>A0A183UFW7</accession>
<dbReference type="GO" id="GO:0006508">
    <property type="term" value="P:proteolysis"/>
    <property type="evidence" value="ECO:0007669"/>
    <property type="project" value="UniProtKB-KW"/>
</dbReference>
<name>A0A183UFW7_TOXCA</name>
<dbReference type="GO" id="GO:0004222">
    <property type="term" value="F:metalloendopeptidase activity"/>
    <property type="evidence" value="ECO:0007669"/>
    <property type="project" value="UniProtKB-UniRule"/>
</dbReference>
<dbReference type="InterPro" id="IPR006026">
    <property type="entry name" value="Peptidase_Metallo"/>
</dbReference>
<keyword evidence="7" id="KW-0865">Zymogen</keyword>
<evidence type="ECO:0000256" key="4">
    <source>
        <dbReference type="ARBA" id="ARBA00022801"/>
    </source>
</evidence>
<sequence>MKPFVGKFQGDIDGIDENFLKQSADVLYSALRNKQLLWPNGVVLYELDPAFSNIEVCQDFAAADEVAVLKGAFSEYRRHTCVHFEKRQNQRDYLYITKGLGLDTIPVGKTGGRQEISLGRGCLFHEIVVHELMHAVGFWHEHSRADRDEHIHVRWDNILPGMQSQFDKISGALQDLQGENYDYRSIMHYDSTAFSRNGQNTMEAVDKRFTTVIGSALKLSVIDIKKVIIQVSCRKLAEFLYKCQARKKKILRVTATTPSTQNTETPQLCEDEFADCAYFEEYCRRASFAHIMNLHCPFTCNQCSQFK</sequence>
<evidence type="ECO:0000259" key="13">
    <source>
        <dbReference type="PROSITE" id="PS51864"/>
    </source>
</evidence>
<keyword evidence="4 10" id="KW-0378">Hydrolase</keyword>
<dbReference type="PROSITE" id="PS51670">
    <property type="entry name" value="SHKT"/>
    <property type="match status" value="1"/>
</dbReference>
<dbReference type="WBParaSite" id="TCNE_0000738701-mRNA-1">
    <property type="protein sequence ID" value="TCNE_0000738701-mRNA-1"/>
    <property type="gene ID" value="TCNE_0000738701"/>
</dbReference>
<dbReference type="CDD" id="cd04280">
    <property type="entry name" value="ZnMc_astacin_like"/>
    <property type="match status" value="1"/>
</dbReference>
<keyword evidence="15" id="KW-1185">Reference proteome</keyword>
<keyword evidence="3 10" id="KW-0479">Metal-binding</keyword>
<dbReference type="PANTHER" id="PTHR10127">
    <property type="entry name" value="DISCOIDIN, CUB, EGF, LAMININ , AND ZINC METALLOPROTEASE DOMAIN CONTAINING"/>
    <property type="match status" value="1"/>
</dbReference>